<dbReference type="Gene3D" id="1.25.40.10">
    <property type="entry name" value="Tetratricopeptide repeat domain"/>
    <property type="match status" value="1"/>
</dbReference>
<feature type="transmembrane region" description="Helical" evidence="5">
    <location>
        <begin position="129"/>
        <end position="150"/>
    </location>
</feature>
<feature type="transmembrane region" description="Helical" evidence="5">
    <location>
        <begin position="248"/>
        <end position="265"/>
    </location>
</feature>
<reference evidence="7 8" key="1">
    <citation type="journal article" date="2016" name="Nat. Commun.">
        <title>Thousands of microbial genomes shed light on interconnected biogeochemical processes in an aquifer system.</title>
        <authorList>
            <person name="Anantharaman K."/>
            <person name="Brown C.T."/>
            <person name="Hug L.A."/>
            <person name="Sharon I."/>
            <person name="Castelle C.J."/>
            <person name="Probst A.J."/>
            <person name="Thomas B.C."/>
            <person name="Singh A."/>
            <person name="Wilkins M.J."/>
            <person name="Karaoz U."/>
            <person name="Brodie E.L."/>
            <person name="Williams K.H."/>
            <person name="Hubbard S.S."/>
            <person name="Banfield J.F."/>
        </authorList>
    </citation>
    <scope>NUCLEOTIDE SEQUENCE [LARGE SCALE GENOMIC DNA]</scope>
</reference>
<keyword evidence="2 5" id="KW-0812">Transmembrane</keyword>
<feature type="transmembrane region" description="Helical" evidence="5">
    <location>
        <begin position="352"/>
        <end position="371"/>
    </location>
</feature>
<keyword evidence="3 5" id="KW-1133">Transmembrane helix</keyword>
<dbReference type="SUPFAM" id="SSF48452">
    <property type="entry name" value="TPR-like"/>
    <property type="match status" value="1"/>
</dbReference>
<proteinExistence type="predicted"/>
<dbReference type="PANTHER" id="PTHR37422:SF13">
    <property type="entry name" value="LIPOPOLYSACCHARIDE BIOSYNTHESIS PROTEIN PA4999-RELATED"/>
    <property type="match status" value="1"/>
</dbReference>
<feature type="transmembrane region" description="Helical" evidence="5">
    <location>
        <begin position="410"/>
        <end position="427"/>
    </location>
</feature>
<feature type="transmembrane region" description="Helical" evidence="5">
    <location>
        <begin position="170"/>
        <end position="188"/>
    </location>
</feature>
<dbReference type="EMBL" id="MFPS01000007">
    <property type="protein sequence ID" value="OGH59440.1"/>
    <property type="molecule type" value="Genomic_DNA"/>
</dbReference>
<dbReference type="GO" id="GO:0016020">
    <property type="term" value="C:membrane"/>
    <property type="evidence" value="ECO:0007669"/>
    <property type="project" value="UniProtKB-SubCell"/>
</dbReference>
<evidence type="ECO:0000313" key="7">
    <source>
        <dbReference type="EMBL" id="OGH59440.1"/>
    </source>
</evidence>
<dbReference type="PANTHER" id="PTHR37422">
    <property type="entry name" value="TEICHURONIC ACID BIOSYNTHESIS PROTEIN TUAE"/>
    <property type="match status" value="1"/>
</dbReference>
<evidence type="ECO:0000259" key="6">
    <source>
        <dbReference type="Pfam" id="PF04932"/>
    </source>
</evidence>
<dbReference type="InterPro" id="IPR007016">
    <property type="entry name" value="O-antigen_ligase-rel_domated"/>
</dbReference>
<feature type="transmembrane region" description="Helical" evidence="5">
    <location>
        <begin position="39"/>
        <end position="57"/>
    </location>
</feature>
<sequence>MQKRIELLFKIVVGLTFFVPLAFFPTNFIFPFIVPKIVIFRSLTLVLLALYIILLASDWKKYIIRNSPLNIVILLFLISFGISTFVGLDWYRSFWDNHERMLGFFTVAHYVLYYLMVTSVVRNWDDWQWLLRTFLLAGGIVMGIALIQQFDQEFLLNTSGNRSASTLGNPIYVGGYGLFLAFMGWLMLMKEKSLGWKLFVGIVGFLGFLGIFFSGSRGALLAFIVGIGILIISYIITLKKHTKIRKLLLLLTVFLIVFFGIVFSFRQTSFIKSIPTVGRLLNTSNSTLGTRFMAWQIAIEGWKDYPIFGWGPSNYYFAFNQYYKAEFLHFSYRETWFDNAHNIVLNTLTERGIVGVIIYLGIFFVAIFYIWKLYRKNSDGFDIHLLAVTSAFLIAHLAQTVSVFDNPTSYLYFFFFLAMINSQILGIKNKDIENIADAKNKNISIPVAVVSILTMVLFIYATNLNPARANMATLIVLRGIYGMEDIRPLYEKAVSIPTPHIDDIRNDVTRTISSSLRGYVQAGKPELAQALFQLSIEELEKNRKLHPLDLRIHSQQALLIQEAATLSGNKGLLLEAEKIMEDGLEKSPKRQQFIYTLAGIKIQLDKVDEAEALYRRAIKDDETIGESWWRLALLQSVFRTMDDAISTINEATEKGINFGGEGEPVIESILNKYKSEKNKAEGDLVE</sequence>
<feature type="transmembrane region" description="Helical" evidence="5">
    <location>
        <begin position="195"/>
        <end position="213"/>
    </location>
</feature>
<dbReference type="AlphaFoldDB" id="A0A1F6LJ50"/>
<comment type="caution">
    <text evidence="7">The sequence shown here is derived from an EMBL/GenBank/DDBJ whole genome shotgun (WGS) entry which is preliminary data.</text>
</comment>
<dbReference type="Pfam" id="PF04932">
    <property type="entry name" value="Wzy_C"/>
    <property type="match status" value="1"/>
</dbReference>
<evidence type="ECO:0000313" key="8">
    <source>
        <dbReference type="Proteomes" id="UP000177067"/>
    </source>
</evidence>
<protein>
    <recommendedName>
        <fullName evidence="6">O-antigen ligase-related domain-containing protein</fullName>
    </recommendedName>
</protein>
<evidence type="ECO:0000256" key="3">
    <source>
        <dbReference type="ARBA" id="ARBA00022989"/>
    </source>
</evidence>
<feature type="transmembrane region" description="Helical" evidence="5">
    <location>
        <begin position="7"/>
        <end position="33"/>
    </location>
</feature>
<evidence type="ECO:0000256" key="4">
    <source>
        <dbReference type="ARBA" id="ARBA00023136"/>
    </source>
</evidence>
<feature type="transmembrane region" description="Helical" evidence="5">
    <location>
        <begin position="383"/>
        <end position="404"/>
    </location>
</feature>
<feature type="domain" description="O-antigen ligase-related" evidence="6">
    <location>
        <begin position="204"/>
        <end position="360"/>
    </location>
</feature>
<accession>A0A1F6LJ50</accession>
<evidence type="ECO:0000256" key="5">
    <source>
        <dbReference type="SAM" id="Phobius"/>
    </source>
</evidence>
<keyword evidence="4 5" id="KW-0472">Membrane</keyword>
<comment type="subcellular location">
    <subcellularLocation>
        <location evidence="1">Membrane</location>
        <topology evidence="1">Multi-pass membrane protein</topology>
    </subcellularLocation>
</comment>
<feature type="transmembrane region" description="Helical" evidence="5">
    <location>
        <begin position="100"/>
        <end position="117"/>
    </location>
</feature>
<dbReference type="InterPro" id="IPR051533">
    <property type="entry name" value="WaaL-like"/>
</dbReference>
<feature type="transmembrane region" description="Helical" evidence="5">
    <location>
        <begin position="219"/>
        <end position="236"/>
    </location>
</feature>
<evidence type="ECO:0000256" key="2">
    <source>
        <dbReference type="ARBA" id="ARBA00022692"/>
    </source>
</evidence>
<feature type="transmembrane region" description="Helical" evidence="5">
    <location>
        <begin position="443"/>
        <end position="461"/>
    </location>
</feature>
<organism evidence="7 8">
    <name type="scientific">Candidatus Magasanikbacteria bacterium RIFCSPHIGHO2_01_FULL_33_34</name>
    <dbReference type="NCBI Taxonomy" id="1798671"/>
    <lineage>
        <taxon>Bacteria</taxon>
        <taxon>Candidatus Magasanikiibacteriota</taxon>
    </lineage>
</organism>
<feature type="transmembrane region" description="Helical" evidence="5">
    <location>
        <begin position="69"/>
        <end position="88"/>
    </location>
</feature>
<dbReference type="InterPro" id="IPR011990">
    <property type="entry name" value="TPR-like_helical_dom_sf"/>
</dbReference>
<gene>
    <name evidence="7" type="ORF">A2725_01270</name>
</gene>
<name>A0A1F6LJ50_9BACT</name>
<dbReference type="Proteomes" id="UP000177067">
    <property type="component" value="Unassembled WGS sequence"/>
</dbReference>
<evidence type="ECO:0000256" key="1">
    <source>
        <dbReference type="ARBA" id="ARBA00004141"/>
    </source>
</evidence>